<dbReference type="InterPro" id="IPR004358">
    <property type="entry name" value="Sig_transdc_His_kin-like_C"/>
</dbReference>
<reference evidence="10 11" key="1">
    <citation type="journal article" date="2021" name="Int. J. Syst. Evol. Microbiol.">
        <title>Halobaculum halophilum sp. nov. and Halobaculum salinum sp. nov., isolated from salt lake and saline soil.</title>
        <authorList>
            <person name="Cui H.L."/>
            <person name="Shi X.W."/>
            <person name="Yin X.M."/>
            <person name="Yang X.Y."/>
            <person name="Hou J."/>
            <person name="Zhu L."/>
        </authorList>
    </citation>
    <scope>NUCLEOTIDE SEQUENCE [LARGE SCALE GENOMIC DNA]</scope>
    <source>
        <strain evidence="10 11">NBRC 109044</strain>
    </source>
</reference>
<keyword evidence="6" id="KW-0902">Two-component regulatory system</keyword>
<dbReference type="Gene3D" id="3.30.450.20">
    <property type="entry name" value="PAS domain"/>
    <property type="match status" value="1"/>
</dbReference>
<evidence type="ECO:0000256" key="6">
    <source>
        <dbReference type="ARBA" id="ARBA00023012"/>
    </source>
</evidence>
<keyword evidence="5 10" id="KW-0418">Kinase</keyword>
<evidence type="ECO:0000256" key="5">
    <source>
        <dbReference type="ARBA" id="ARBA00022777"/>
    </source>
</evidence>
<dbReference type="Pfam" id="PF00989">
    <property type="entry name" value="PAS"/>
    <property type="match status" value="1"/>
</dbReference>
<dbReference type="InterPro" id="IPR035965">
    <property type="entry name" value="PAS-like_dom_sf"/>
</dbReference>
<dbReference type="GO" id="GO:0006355">
    <property type="term" value="P:regulation of DNA-templated transcription"/>
    <property type="evidence" value="ECO:0007669"/>
    <property type="project" value="InterPro"/>
</dbReference>
<evidence type="ECO:0000259" key="9">
    <source>
        <dbReference type="PROSITE" id="PS50113"/>
    </source>
</evidence>
<keyword evidence="11" id="KW-1185">Reference proteome</keyword>
<dbReference type="InterPro" id="IPR000014">
    <property type="entry name" value="PAS"/>
</dbReference>
<evidence type="ECO:0000256" key="3">
    <source>
        <dbReference type="ARBA" id="ARBA00022553"/>
    </source>
</evidence>
<dbReference type="PROSITE" id="PS50112">
    <property type="entry name" value="PAS"/>
    <property type="match status" value="1"/>
</dbReference>
<dbReference type="EC" id="2.7.13.3" evidence="2"/>
<dbReference type="SMART" id="SM00388">
    <property type="entry name" value="HisKA"/>
    <property type="match status" value="1"/>
</dbReference>
<dbReference type="Gene3D" id="1.10.287.130">
    <property type="match status" value="1"/>
</dbReference>
<feature type="domain" description="PAS" evidence="8">
    <location>
        <begin position="9"/>
        <end position="79"/>
    </location>
</feature>
<feature type="domain" description="Histidine kinase" evidence="7">
    <location>
        <begin position="147"/>
        <end position="338"/>
    </location>
</feature>
<dbReference type="PANTHER" id="PTHR43711">
    <property type="entry name" value="TWO-COMPONENT HISTIDINE KINASE"/>
    <property type="match status" value="1"/>
</dbReference>
<accession>A0A8T8WHS6</accession>
<dbReference type="RefSeq" id="WP_222609164.1">
    <property type="nucleotide sequence ID" value="NZ_CP081960.1"/>
</dbReference>
<dbReference type="PROSITE" id="PS50109">
    <property type="entry name" value="HIS_KIN"/>
    <property type="match status" value="1"/>
</dbReference>
<dbReference type="SMART" id="SM00091">
    <property type="entry name" value="PAS"/>
    <property type="match status" value="1"/>
</dbReference>
<evidence type="ECO:0000256" key="1">
    <source>
        <dbReference type="ARBA" id="ARBA00000085"/>
    </source>
</evidence>
<dbReference type="InterPro" id="IPR013767">
    <property type="entry name" value="PAS_fold"/>
</dbReference>
<dbReference type="Pfam" id="PF02518">
    <property type="entry name" value="HATPase_c"/>
    <property type="match status" value="1"/>
</dbReference>
<dbReference type="Pfam" id="PF00512">
    <property type="entry name" value="HisKA"/>
    <property type="match status" value="1"/>
</dbReference>
<dbReference type="InterPro" id="IPR036890">
    <property type="entry name" value="HATPase_C_sf"/>
</dbReference>
<dbReference type="InterPro" id="IPR050736">
    <property type="entry name" value="Sensor_HK_Regulatory"/>
</dbReference>
<evidence type="ECO:0000259" key="7">
    <source>
        <dbReference type="PROSITE" id="PS50109"/>
    </source>
</evidence>
<sequence>MEPDIPAAPDNFYRALVENTAEGMLTIDEESTIRYANPAIEDLLGYSPEELVGESKMVIIPERLRPIHEEALARYVESGERSIDWDGMELPALHKDGTEVPTLISLREHTHDGERYFTGIVRDISRQREREAELHDQKERLDDFADILAHDIRNPLSVAQGYTDLARREHDAPELDTVAESLDRIEKLVDDILALSKEGRYVGETESVPIAACVRDAWGTVHADTATLVVELGEGAVDADRSRLQQLFENLFRNAVDHVGETVTVRVGRLADGDGIYVADDGPGVPADVREEVFDHGFSTRDRGTGYGLPIVRQIATGHGWTVDVTDAETGGARFELRGLDLRS</sequence>
<keyword evidence="3" id="KW-0597">Phosphoprotein</keyword>
<dbReference type="Gene3D" id="3.30.565.10">
    <property type="entry name" value="Histidine kinase-like ATPase, C-terminal domain"/>
    <property type="match status" value="1"/>
</dbReference>
<dbReference type="PANTHER" id="PTHR43711:SF1">
    <property type="entry name" value="HISTIDINE KINASE 1"/>
    <property type="match status" value="1"/>
</dbReference>
<dbReference type="InterPro" id="IPR003594">
    <property type="entry name" value="HATPase_dom"/>
</dbReference>
<dbReference type="InterPro" id="IPR000700">
    <property type="entry name" value="PAS-assoc_C"/>
</dbReference>
<evidence type="ECO:0000256" key="4">
    <source>
        <dbReference type="ARBA" id="ARBA00022679"/>
    </source>
</evidence>
<gene>
    <name evidence="10" type="ORF">K6T50_17665</name>
</gene>
<evidence type="ECO:0000313" key="11">
    <source>
        <dbReference type="Proteomes" id="UP000826254"/>
    </source>
</evidence>
<dbReference type="InterPro" id="IPR036097">
    <property type="entry name" value="HisK_dim/P_sf"/>
</dbReference>
<proteinExistence type="predicted"/>
<dbReference type="SUPFAM" id="SSF55874">
    <property type="entry name" value="ATPase domain of HSP90 chaperone/DNA topoisomerase II/histidine kinase"/>
    <property type="match status" value="1"/>
</dbReference>
<evidence type="ECO:0000256" key="2">
    <source>
        <dbReference type="ARBA" id="ARBA00012438"/>
    </source>
</evidence>
<dbReference type="GeneID" id="67180009"/>
<dbReference type="InterPro" id="IPR005467">
    <property type="entry name" value="His_kinase_dom"/>
</dbReference>
<dbReference type="SMART" id="SM00387">
    <property type="entry name" value="HATPase_c"/>
    <property type="match status" value="1"/>
</dbReference>
<organism evidence="10 11">
    <name type="scientific">Halobaculum magnesiiphilum</name>
    <dbReference type="NCBI Taxonomy" id="1017351"/>
    <lineage>
        <taxon>Archaea</taxon>
        <taxon>Methanobacteriati</taxon>
        <taxon>Methanobacteriota</taxon>
        <taxon>Stenosarchaea group</taxon>
        <taxon>Halobacteria</taxon>
        <taxon>Halobacteriales</taxon>
        <taxon>Haloferacaceae</taxon>
        <taxon>Halobaculum</taxon>
    </lineage>
</organism>
<dbReference type="GO" id="GO:0000155">
    <property type="term" value="F:phosphorelay sensor kinase activity"/>
    <property type="evidence" value="ECO:0007669"/>
    <property type="project" value="InterPro"/>
</dbReference>
<protein>
    <recommendedName>
        <fullName evidence="2">histidine kinase</fullName>
        <ecNumber evidence="2">2.7.13.3</ecNumber>
    </recommendedName>
</protein>
<dbReference type="SUPFAM" id="SSF55785">
    <property type="entry name" value="PYP-like sensor domain (PAS domain)"/>
    <property type="match status" value="1"/>
</dbReference>
<dbReference type="EMBL" id="CP081960">
    <property type="protein sequence ID" value="QZP39415.1"/>
    <property type="molecule type" value="Genomic_DNA"/>
</dbReference>
<dbReference type="InterPro" id="IPR003661">
    <property type="entry name" value="HisK_dim/P_dom"/>
</dbReference>
<dbReference type="SUPFAM" id="SSF47384">
    <property type="entry name" value="Homodimeric domain of signal transducing histidine kinase"/>
    <property type="match status" value="1"/>
</dbReference>
<dbReference type="CDD" id="cd00130">
    <property type="entry name" value="PAS"/>
    <property type="match status" value="1"/>
</dbReference>
<evidence type="ECO:0000313" key="10">
    <source>
        <dbReference type="EMBL" id="QZP39415.1"/>
    </source>
</evidence>
<dbReference type="PRINTS" id="PR00344">
    <property type="entry name" value="BCTRLSENSOR"/>
</dbReference>
<dbReference type="AlphaFoldDB" id="A0A8T8WHS6"/>
<dbReference type="KEGG" id="hmp:K6T50_17665"/>
<name>A0A8T8WHS6_9EURY</name>
<dbReference type="NCBIfam" id="TIGR00229">
    <property type="entry name" value="sensory_box"/>
    <property type="match status" value="1"/>
</dbReference>
<feature type="domain" description="PAC" evidence="9">
    <location>
        <begin position="86"/>
        <end position="136"/>
    </location>
</feature>
<keyword evidence="4" id="KW-0808">Transferase</keyword>
<dbReference type="CDD" id="cd00082">
    <property type="entry name" value="HisKA"/>
    <property type="match status" value="1"/>
</dbReference>
<geneLocation type="plasmid" evidence="10 11">
    <name>unnamed2</name>
</geneLocation>
<comment type="catalytic activity">
    <reaction evidence="1">
        <text>ATP + protein L-histidine = ADP + protein N-phospho-L-histidine.</text>
        <dbReference type="EC" id="2.7.13.3"/>
    </reaction>
</comment>
<dbReference type="Proteomes" id="UP000826254">
    <property type="component" value="Plasmid unnamed2"/>
</dbReference>
<evidence type="ECO:0000259" key="8">
    <source>
        <dbReference type="PROSITE" id="PS50112"/>
    </source>
</evidence>
<keyword evidence="10" id="KW-0614">Plasmid</keyword>
<dbReference type="PROSITE" id="PS50113">
    <property type="entry name" value="PAC"/>
    <property type="match status" value="1"/>
</dbReference>